<feature type="compositionally biased region" description="Polar residues" evidence="1">
    <location>
        <begin position="22"/>
        <end position="41"/>
    </location>
</feature>
<evidence type="ECO:0000256" key="1">
    <source>
        <dbReference type="SAM" id="MobiDB-lite"/>
    </source>
</evidence>
<evidence type="ECO:0000313" key="2">
    <source>
        <dbReference type="EMBL" id="SJN15240.1"/>
    </source>
</evidence>
<dbReference type="EMBL" id="FUKM01000063">
    <property type="protein sequence ID" value="SJN15240.1"/>
    <property type="molecule type" value="Genomic_DNA"/>
</dbReference>
<protein>
    <submittedName>
        <fullName evidence="2">Uncharacterized protein</fullName>
    </submittedName>
</protein>
<name>A0A1R4I5Y9_9GAMM</name>
<reference evidence="2 3" key="1">
    <citation type="submission" date="2017-02" db="EMBL/GenBank/DDBJ databases">
        <authorList>
            <person name="Dridi B."/>
        </authorList>
    </citation>
    <scope>NUCLEOTIDE SEQUENCE [LARGE SCALE GENOMIC DNA]</scope>
    <source>
        <strain evidence="2 3">JB380</strain>
    </source>
</reference>
<proteinExistence type="predicted"/>
<evidence type="ECO:0000313" key="3">
    <source>
        <dbReference type="Proteomes" id="UP000196331"/>
    </source>
</evidence>
<organism evidence="2 3">
    <name type="scientific">Halomonas citrativorans</name>
    <dbReference type="NCBI Taxonomy" id="2742612"/>
    <lineage>
        <taxon>Bacteria</taxon>
        <taxon>Pseudomonadati</taxon>
        <taxon>Pseudomonadota</taxon>
        <taxon>Gammaproteobacteria</taxon>
        <taxon>Oceanospirillales</taxon>
        <taxon>Halomonadaceae</taxon>
        <taxon>Halomonas</taxon>
    </lineage>
</organism>
<dbReference type="Proteomes" id="UP000196331">
    <property type="component" value="Unassembled WGS sequence"/>
</dbReference>
<sequence length="71" mass="8118">MSALQEKKLHDRVIKSHDKQANGDTDSMMQSKDNSLSTTEPTGKEELHIAETSLLTLSFSQYYRQYLLSLK</sequence>
<feature type="compositionally biased region" description="Basic and acidic residues" evidence="1">
    <location>
        <begin position="1"/>
        <end position="21"/>
    </location>
</feature>
<feature type="region of interest" description="Disordered" evidence="1">
    <location>
        <begin position="1"/>
        <end position="43"/>
    </location>
</feature>
<gene>
    <name evidence="2" type="ORF">CZ787_19165</name>
</gene>
<dbReference type="AlphaFoldDB" id="A0A1R4I5Y9"/>
<comment type="caution">
    <text evidence="2">The sequence shown here is derived from an EMBL/GenBank/DDBJ whole genome shotgun (WGS) entry which is preliminary data.</text>
</comment>
<accession>A0A1R4I5Y9</accession>